<dbReference type="OrthoDB" id="2436027at2759"/>
<feature type="coiled-coil region" evidence="1">
    <location>
        <begin position="42"/>
        <end position="200"/>
    </location>
</feature>
<dbReference type="Proteomes" id="UP000789759">
    <property type="component" value="Unassembled WGS sequence"/>
</dbReference>
<evidence type="ECO:0000256" key="1">
    <source>
        <dbReference type="SAM" id="Coils"/>
    </source>
</evidence>
<protein>
    <submittedName>
        <fullName evidence="2">22727_t:CDS:1</fullName>
    </submittedName>
</protein>
<sequence length="304" mass="35107">MSNVYTLNNIKDREDPKRVGYRLSSIRELELENALHSSIKSASDLANEYKDLQGVYLKQEKELELAFHTEIQSLKSEIKTLKRKVTLAQKASSLDKNEILCLKTEIDNLKAEVKELESEMKLECTFHDSDTTSFRDKISELNSLNHILEQERDDLNLKKHELVAKIGCKDSEIISLEAKVDELEKEKESLSQETNIYLAEQISEASSEFNEMIEGDSRLEKVIYNGESSYQDVFKIADRYTDDVKGASMVIDSYLRKGEFVVFDLSRSEDDLLAIRLRFDTLLNLQKEIEVRQKHKEKSVLPNE</sequence>
<organism evidence="2 3">
    <name type="scientific">Cetraspora pellucida</name>
    <dbReference type="NCBI Taxonomy" id="1433469"/>
    <lineage>
        <taxon>Eukaryota</taxon>
        <taxon>Fungi</taxon>
        <taxon>Fungi incertae sedis</taxon>
        <taxon>Mucoromycota</taxon>
        <taxon>Glomeromycotina</taxon>
        <taxon>Glomeromycetes</taxon>
        <taxon>Diversisporales</taxon>
        <taxon>Gigasporaceae</taxon>
        <taxon>Cetraspora</taxon>
    </lineage>
</organism>
<proteinExistence type="predicted"/>
<evidence type="ECO:0000313" key="2">
    <source>
        <dbReference type="EMBL" id="CAG8524958.1"/>
    </source>
</evidence>
<name>A0A9N9ABM5_9GLOM</name>
<keyword evidence="1" id="KW-0175">Coiled coil</keyword>
<reference evidence="2" key="1">
    <citation type="submission" date="2021-06" db="EMBL/GenBank/DDBJ databases">
        <authorList>
            <person name="Kallberg Y."/>
            <person name="Tangrot J."/>
            <person name="Rosling A."/>
        </authorList>
    </citation>
    <scope>NUCLEOTIDE SEQUENCE</scope>
    <source>
        <strain evidence="2">FL966</strain>
    </source>
</reference>
<dbReference type="Gene3D" id="1.10.287.1490">
    <property type="match status" value="1"/>
</dbReference>
<comment type="caution">
    <text evidence="2">The sequence shown here is derived from an EMBL/GenBank/DDBJ whole genome shotgun (WGS) entry which is preliminary data.</text>
</comment>
<evidence type="ECO:0000313" key="3">
    <source>
        <dbReference type="Proteomes" id="UP000789759"/>
    </source>
</evidence>
<accession>A0A9N9ABM5</accession>
<keyword evidence="3" id="KW-1185">Reference proteome</keyword>
<gene>
    <name evidence="2" type="ORF">CPELLU_LOCUS3571</name>
</gene>
<dbReference type="AlphaFoldDB" id="A0A9N9ABM5"/>
<dbReference type="EMBL" id="CAJVQA010001754">
    <property type="protein sequence ID" value="CAG8524958.1"/>
    <property type="molecule type" value="Genomic_DNA"/>
</dbReference>